<organism evidence="2 3">
    <name type="scientific">Elysia crispata</name>
    <name type="common">lettuce slug</name>
    <dbReference type="NCBI Taxonomy" id="231223"/>
    <lineage>
        <taxon>Eukaryota</taxon>
        <taxon>Metazoa</taxon>
        <taxon>Spiralia</taxon>
        <taxon>Lophotrochozoa</taxon>
        <taxon>Mollusca</taxon>
        <taxon>Gastropoda</taxon>
        <taxon>Heterobranchia</taxon>
        <taxon>Euthyneura</taxon>
        <taxon>Panpulmonata</taxon>
        <taxon>Sacoglossa</taxon>
        <taxon>Placobranchoidea</taxon>
        <taxon>Plakobranchidae</taxon>
        <taxon>Elysia</taxon>
    </lineage>
</organism>
<evidence type="ECO:0000313" key="2">
    <source>
        <dbReference type="EMBL" id="KAK3773567.1"/>
    </source>
</evidence>
<accession>A0AAE1DK97</accession>
<sequence length="147" mass="16412">MPAGTRDRRQGRIISFTPQSIYSDTHNVYGLVLDSRGCMSNQRKLRAEEMGREKRCPPATLNSVLRGSGSTPESKNVLYDRIILISIPIIFERGTGSVDRIVLITNGGKQDKQICSDGEGPGRSEMRRTSEGEKIWLSQREVDLDSN</sequence>
<name>A0AAE1DK97_9GAST</name>
<proteinExistence type="predicted"/>
<evidence type="ECO:0000256" key="1">
    <source>
        <dbReference type="SAM" id="MobiDB-lite"/>
    </source>
</evidence>
<dbReference type="AlphaFoldDB" id="A0AAE1DK97"/>
<dbReference type="EMBL" id="JAWDGP010003531">
    <property type="protein sequence ID" value="KAK3773567.1"/>
    <property type="molecule type" value="Genomic_DNA"/>
</dbReference>
<gene>
    <name evidence="2" type="ORF">RRG08_022277</name>
</gene>
<protein>
    <submittedName>
        <fullName evidence="2">Uncharacterized protein</fullName>
    </submittedName>
</protein>
<comment type="caution">
    <text evidence="2">The sequence shown here is derived from an EMBL/GenBank/DDBJ whole genome shotgun (WGS) entry which is preliminary data.</text>
</comment>
<dbReference type="Proteomes" id="UP001283361">
    <property type="component" value="Unassembled WGS sequence"/>
</dbReference>
<evidence type="ECO:0000313" key="3">
    <source>
        <dbReference type="Proteomes" id="UP001283361"/>
    </source>
</evidence>
<feature type="region of interest" description="Disordered" evidence="1">
    <location>
        <begin position="111"/>
        <end position="147"/>
    </location>
</feature>
<reference evidence="2" key="1">
    <citation type="journal article" date="2023" name="G3 (Bethesda)">
        <title>A reference genome for the long-term kleptoplast-retaining sea slug Elysia crispata morphotype clarki.</title>
        <authorList>
            <person name="Eastman K.E."/>
            <person name="Pendleton A.L."/>
            <person name="Shaikh M.A."/>
            <person name="Suttiyut T."/>
            <person name="Ogas R."/>
            <person name="Tomko P."/>
            <person name="Gavelis G."/>
            <person name="Widhalm J.R."/>
            <person name="Wisecaver J.H."/>
        </authorList>
    </citation>
    <scope>NUCLEOTIDE SEQUENCE</scope>
    <source>
        <strain evidence="2">ECLA1</strain>
    </source>
</reference>
<keyword evidence="3" id="KW-1185">Reference proteome</keyword>